<keyword evidence="2" id="KW-0614">Plasmid</keyword>
<dbReference type="EMBL" id="CP002597">
    <property type="protein sequence ID" value="AEA29054.1"/>
    <property type="molecule type" value="Genomic_DNA"/>
</dbReference>
<proteinExistence type="predicted"/>
<gene>
    <name evidence="2" type="ORF">Psed_6997</name>
</gene>
<protein>
    <submittedName>
        <fullName evidence="2">Uncharacterized protein</fullName>
    </submittedName>
</protein>
<sequence length="170" mass="19098">MVDRELVEHRAAREIRQCETNQLNRSWRDDVVAQVTGDLNNPLSRLDVEQIAMRHKSLGNSEHFGTVAVYPASLARMFVLVGTLERRHRCFSAEAGDLCACQSESVVDTLPAADAEQLADPPGRDLEPVRALEQPQLRFFAKPPEADTQDEPIEQVGFDHRPWEPASMPL</sequence>
<accession>F2L781</accession>
<evidence type="ECO:0000313" key="2">
    <source>
        <dbReference type="EMBL" id="AEA29054.1"/>
    </source>
</evidence>
<feature type="region of interest" description="Disordered" evidence="1">
    <location>
        <begin position="139"/>
        <end position="170"/>
    </location>
</feature>
<name>F2L781_PSEUX</name>
<dbReference type="AlphaFoldDB" id="F2L781"/>
<reference evidence="2" key="1">
    <citation type="journal article" date="2011" name="J. Bacteriol.">
        <title>Genome sequence of the 1,4-dioxane-degrading Pseudonocardia dioxanivorans strain CB1190.</title>
        <authorList>
            <person name="Sales C.M."/>
            <person name="Mahendra S."/>
            <person name="Grostern A."/>
            <person name="Parales R.E."/>
            <person name="Goodwin L.A."/>
            <person name="Woyke T."/>
            <person name="Nolan M."/>
            <person name="Lapidus A."/>
            <person name="Chertkov O."/>
            <person name="Ovchinnikova G."/>
            <person name="Sczyrba A."/>
            <person name="Alvarez-Cohen L."/>
        </authorList>
    </citation>
    <scope>NUCLEOTIDE SEQUENCE</scope>
    <source>
        <strain evidence="2">CB1190</strain>
        <plasmid evidence="2">pPSED02</plasmid>
    </source>
</reference>
<evidence type="ECO:0000256" key="1">
    <source>
        <dbReference type="SAM" id="MobiDB-lite"/>
    </source>
</evidence>
<geneLocation type="plasmid" evidence="2">
    <name>pPSED02</name>
</geneLocation>
<organism evidence="2">
    <name type="scientific">Pseudonocardia dioxanivorans (strain ATCC 55486 / DSM 44775 / JCM 13855 / CB1190)</name>
    <dbReference type="NCBI Taxonomy" id="675635"/>
    <lineage>
        <taxon>Bacteria</taxon>
        <taxon>Bacillati</taxon>
        <taxon>Actinomycetota</taxon>
        <taxon>Actinomycetes</taxon>
        <taxon>Pseudonocardiales</taxon>
        <taxon>Pseudonocardiaceae</taxon>
        <taxon>Pseudonocardia</taxon>
    </lineage>
</organism>